<dbReference type="Pfam" id="PF00069">
    <property type="entry name" value="Pkinase"/>
    <property type="match status" value="1"/>
</dbReference>
<evidence type="ECO:0000313" key="14">
    <source>
        <dbReference type="EMBL" id="RZC64304.1"/>
    </source>
</evidence>
<keyword evidence="10 12" id="KW-0472">Membrane</keyword>
<keyword evidence="15" id="KW-1185">Reference proteome</keyword>
<comment type="subcellular location">
    <subcellularLocation>
        <location evidence="1">Membrane</location>
        <topology evidence="1">Single-pass type I membrane protein</topology>
    </subcellularLocation>
</comment>
<dbReference type="EMBL" id="CM010720">
    <property type="protein sequence ID" value="RZC64304.1"/>
    <property type="molecule type" value="Genomic_DNA"/>
</dbReference>
<dbReference type="GO" id="GO:0016020">
    <property type="term" value="C:membrane"/>
    <property type="evidence" value="ECO:0007669"/>
    <property type="project" value="UniProtKB-SubCell"/>
</dbReference>
<dbReference type="SUPFAM" id="SSF56112">
    <property type="entry name" value="Protein kinase-like (PK-like)"/>
    <property type="match status" value="1"/>
</dbReference>
<dbReference type="Proteomes" id="UP000316621">
    <property type="component" value="Chromosome 6"/>
</dbReference>
<keyword evidence="8 11" id="KW-0067">ATP-binding</keyword>
<gene>
    <name evidence="14" type="ORF">C5167_008000</name>
</gene>
<evidence type="ECO:0000313" key="15">
    <source>
        <dbReference type="Proteomes" id="UP000316621"/>
    </source>
</evidence>
<dbReference type="Gene3D" id="1.10.510.10">
    <property type="entry name" value="Transferase(Phosphotransferase) domain 1"/>
    <property type="match status" value="1"/>
</dbReference>
<comment type="similarity">
    <text evidence="2">In the N-terminal section; belongs to the leguminous lectin family.</text>
</comment>
<dbReference type="PANTHER" id="PTHR27007">
    <property type="match status" value="1"/>
</dbReference>
<proteinExistence type="inferred from homology"/>
<evidence type="ECO:0000256" key="5">
    <source>
        <dbReference type="ARBA" id="ARBA00022729"/>
    </source>
</evidence>
<reference evidence="14 15" key="1">
    <citation type="journal article" date="2018" name="Science">
        <title>The opium poppy genome and morphinan production.</title>
        <authorList>
            <person name="Guo L."/>
            <person name="Winzer T."/>
            <person name="Yang X."/>
            <person name="Li Y."/>
            <person name="Ning Z."/>
            <person name="He Z."/>
            <person name="Teodor R."/>
            <person name="Lu Y."/>
            <person name="Bowser T.A."/>
            <person name="Graham I.A."/>
            <person name="Ye K."/>
        </authorList>
    </citation>
    <scope>NUCLEOTIDE SEQUENCE [LARGE SCALE GENOMIC DNA]</scope>
    <source>
        <strain evidence="15">cv. HN1</strain>
        <tissue evidence="14">Leaves</tissue>
    </source>
</reference>
<dbReference type="SUPFAM" id="SSF49899">
    <property type="entry name" value="Concanavalin A-like lectins/glucanases"/>
    <property type="match status" value="1"/>
</dbReference>
<dbReference type="PROSITE" id="PS00107">
    <property type="entry name" value="PROTEIN_KINASE_ATP"/>
    <property type="match status" value="1"/>
</dbReference>
<keyword evidence="7 11" id="KW-0547">Nucleotide-binding</keyword>
<evidence type="ECO:0000256" key="7">
    <source>
        <dbReference type="ARBA" id="ARBA00022741"/>
    </source>
</evidence>
<dbReference type="InterPro" id="IPR013320">
    <property type="entry name" value="ConA-like_dom_sf"/>
</dbReference>
<evidence type="ECO:0000256" key="10">
    <source>
        <dbReference type="ARBA" id="ARBA00023136"/>
    </source>
</evidence>
<evidence type="ECO:0000256" key="1">
    <source>
        <dbReference type="ARBA" id="ARBA00004479"/>
    </source>
</evidence>
<organism evidence="14 15">
    <name type="scientific">Papaver somniferum</name>
    <name type="common">Opium poppy</name>
    <dbReference type="NCBI Taxonomy" id="3469"/>
    <lineage>
        <taxon>Eukaryota</taxon>
        <taxon>Viridiplantae</taxon>
        <taxon>Streptophyta</taxon>
        <taxon>Embryophyta</taxon>
        <taxon>Tracheophyta</taxon>
        <taxon>Spermatophyta</taxon>
        <taxon>Magnoliopsida</taxon>
        <taxon>Ranunculales</taxon>
        <taxon>Papaveraceae</taxon>
        <taxon>Papaveroideae</taxon>
        <taxon>Papaver</taxon>
    </lineage>
</organism>
<dbReference type="InterPro" id="IPR000719">
    <property type="entry name" value="Prot_kinase_dom"/>
</dbReference>
<evidence type="ECO:0000259" key="13">
    <source>
        <dbReference type="PROSITE" id="PS50011"/>
    </source>
</evidence>
<dbReference type="InterPro" id="IPR050528">
    <property type="entry name" value="L-type_Lectin-RKs"/>
</dbReference>
<evidence type="ECO:0000256" key="8">
    <source>
        <dbReference type="ARBA" id="ARBA00022840"/>
    </source>
</evidence>
<dbReference type="InterPro" id="IPR001220">
    <property type="entry name" value="Legume_lectin_dom"/>
</dbReference>
<name>A0A4Y7JT73_PAPSO</name>
<evidence type="ECO:0000256" key="12">
    <source>
        <dbReference type="SAM" id="Phobius"/>
    </source>
</evidence>
<evidence type="ECO:0000256" key="6">
    <source>
        <dbReference type="ARBA" id="ARBA00022734"/>
    </source>
</evidence>
<protein>
    <recommendedName>
        <fullName evidence="13">Protein kinase domain-containing protein</fullName>
    </recommendedName>
</protein>
<evidence type="ECO:0000256" key="2">
    <source>
        <dbReference type="ARBA" id="ARBA00008536"/>
    </source>
</evidence>
<evidence type="ECO:0000256" key="3">
    <source>
        <dbReference type="ARBA" id="ARBA00010217"/>
    </source>
</evidence>
<dbReference type="AlphaFoldDB" id="A0A4Y7JT73"/>
<dbReference type="CDD" id="cd06899">
    <property type="entry name" value="lectin_legume_LecRK_Arcelin_ConA"/>
    <property type="match status" value="1"/>
</dbReference>
<dbReference type="PROSITE" id="PS50011">
    <property type="entry name" value="PROTEIN_KINASE_DOM"/>
    <property type="match status" value="1"/>
</dbReference>
<dbReference type="OMA" id="CHERDDL"/>
<feature type="domain" description="Protein kinase" evidence="13">
    <location>
        <begin position="329"/>
        <end position="551"/>
    </location>
</feature>
<dbReference type="Gramene" id="RZC64304">
    <property type="protein sequence ID" value="RZC64304"/>
    <property type="gene ID" value="C5167_008000"/>
</dbReference>
<evidence type="ECO:0000256" key="11">
    <source>
        <dbReference type="PROSITE-ProRule" id="PRU10141"/>
    </source>
</evidence>
<dbReference type="FunFam" id="3.30.200.20:FF:000168">
    <property type="entry name" value="L-type lectin-domain containing receptor kinase IX.1"/>
    <property type="match status" value="1"/>
</dbReference>
<dbReference type="InterPro" id="IPR011009">
    <property type="entry name" value="Kinase-like_dom_sf"/>
</dbReference>
<dbReference type="GO" id="GO:0004672">
    <property type="term" value="F:protein kinase activity"/>
    <property type="evidence" value="ECO:0007669"/>
    <property type="project" value="InterPro"/>
</dbReference>
<evidence type="ECO:0000256" key="4">
    <source>
        <dbReference type="ARBA" id="ARBA00022692"/>
    </source>
</evidence>
<dbReference type="GO" id="GO:0005524">
    <property type="term" value="F:ATP binding"/>
    <property type="evidence" value="ECO:0007669"/>
    <property type="project" value="UniProtKB-UniRule"/>
</dbReference>
<evidence type="ECO:0000256" key="9">
    <source>
        <dbReference type="ARBA" id="ARBA00022989"/>
    </source>
</evidence>
<keyword evidence="9 12" id="KW-1133">Transmembrane helix</keyword>
<accession>A0A4Y7JT73</accession>
<dbReference type="InterPro" id="IPR017441">
    <property type="entry name" value="Protein_kinase_ATP_BS"/>
</dbReference>
<dbReference type="Pfam" id="PF00139">
    <property type="entry name" value="Lectin_legB"/>
    <property type="match status" value="1"/>
</dbReference>
<feature type="transmembrane region" description="Helical" evidence="12">
    <location>
        <begin position="260"/>
        <end position="285"/>
    </location>
</feature>
<feature type="transmembrane region" description="Helical" evidence="12">
    <location>
        <begin position="12"/>
        <end position="31"/>
    </location>
</feature>
<dbReference type="Gene3D" id="2.60.120.200">
    <property type="match status" value="1"/>
</dbReference>
<feature type="binding site" evidence="11">
    <location>
        <position position="358"/>
    </location>
    <ligand>
        <name>ATP</name>
        <dbReference type="ChEBI" id="CHEBI:30616"/>
    </ligand>
</feature>
<sequence>MGFYCKSSYSSYFHDLYPSIFFVIIIILSVFPSSTSSKSISFDFPKFSPNVSNLQFQNDTFWSSNNSIELTKNSKDAYRVGWATYSQPIQLWNATTGELADFSTHFSFVIACPDGGNCGDGLAFFLAPFGRKLPPDSSGGSLGLLERAVAGLNLTTTKVVAAEFDTWMNDGWDPSPDHVSINVNSMKSVATVPLENRSLKDGRKANAWVTYNSATNNLSVYLTYDDNPVFNGKSILYYIVDLSKVNKVAEIPKGKKDSKVGLLVGLLVGFLAVGCVLGFGLFLWLKKRGRSSRKNDAETANSDVNSEFEKGTGPKRFSYRELEYATNNFDEGGKLGEGGFGGVYKGFLSDMNLNIAVKRVSKGSKQGIKEYQPEVRIISNLRHRNLVQLIGWCHERDDLLLVYEFMPNRSLDNHLFRGELILTLEVSFGIVALEIACGKKAVDVSLGFLLVEWVWELYGIGRILEVADEKLNKNFDERQIKRLMVLGLWCAHPASKSRPSATQVINVLKFESPLPKLPLELPAPVYPLAIPSVTDFQSSDGLTDTLTGRHL</sequence>
<keyword evidence="5" id="KW-0732">Signal</keyword>
<keyword evidence="4 12" id="KW-0812">Transmembrane</keyword>
<dbReference type="GO" id="GO:0030246">
    <property type="term" value="F:carbohydrate binding"/>
    <property type="evidence" value="ECO:0007669"/>
    <property type="project" value="UniProtKB-KW"/>
</dbReference>
<dbReference type="Gene3D" id="3.30.200.20">
    <property type="entry name" value="Phosphorylase Kinase, domain 1"/>
    <property type="match status" value="1"/>
</dbReference>
<keyword evidence="6" id="KW-0430">Lectin</keyword>
<comment type="similarity">
    <text evidence="3">In the C-terminal section; belongs to the protein kinase superfamily. Ser/Thr protein kinase family.</text>
</comment>